<organism evidence="2 3">
    <name type="scientific">Ilyomonas limi</name>
    <dbReference type="NCBI Taxonomy" id="2575867"/>
    <lineage>
        <taxon>Bacteria</taxon>
        <taxon>Pseudomonadati</taxon>
        <taxon>Bacteroidota</taxon>
        <taxon>Chitinophagia</taxon>
        <taxon>Chitinophagales</taxon>
        <taxon>Chitinophagaceae</taxon>
        <taxon>Ilyomonas</taxon>
    </lineage>
</organism>
<dbReference type="Proteomes" id="UP000305848">
    <property type="component" value="Unassembled WGS sequence"/>
</dbReference>
<dbReference type="RefSeq" id="WP_137264179.1">
    <property type="nucleotide sequence ID" value="NZ_SZQL01000039.1"/>
</dbReference>
<keyword evidence="3" id="KW-1185">Reference proteome</keyword>
<evidence type="ECO:0000313" key="2">
    <source>
        <dbReference type="EMBL" id="TKK64220.1"/>
    </source>
</evidence>
<comment type="caution">
    <text evidence="2">The sequence shown here is derived from an EMBL/GenBank/DDBJ whole genome shotgun (WGS) entry which is preliminary data.</text>
</comment>
<protein>
    <submittedName>
        <fullName evidence="2">YcxB family protein</fullName>
    </submittedName>
</protein>
<gene>
    <name evidence="2" type="ORF">FC093_23035</name>
</gene>
<evidence type="ECO:0000313" key="3">
    <source>
        <dbReference type="Proteomes" id="UP000305848"/>
    </source>
</evidence>
<keyword evidence="1" id="KW-0472">Membrane</keyword>
<name>A0A4U3KPV8_9BACT</name>
<reference evidence="2 3" key="1">
    <citation type="submission" date="2019-05" db="EMBL/GenBank/DDBJ databases">
        <title>Panacibacter sp. strain 17mud1-8 Genome sequencing and assembly.</title>
        <authorList>
            <person name="Chhetri G."/>
        </authorList>
    </citation>
    <scope>NUCLEOTIDE SEQUENCE [LARGE SCALE GENOMIC DNA]</scope>
    <source>
        <strain evidence="2 3">17mud1-8</strain>
    </source>
</reference>
<accession>A0A4U3KPV8</accession>
<keyword evidence="1" id="KW-1133">Transmembrane helix</keyword>
<evidence type="ECO:0000256" key="1">
    <source>
        <dbReference type="SAM" id="Phobius"/>
    </source>
</evidence>
<feature type="transmembrane region" description="Helical" evidence="1">
    <location>
        <begin position="36"/>
        <end position="52"/>
    </location>
</feature>
<dbReference type="OrthoDB" id="9948729at2"/>
<dbReference type="EMBL" id="SZQL01000039">
    <property type="protein sequence ID" value="TKK64220.1"/>
    <property type="molecule type" value="Genomic_DNA"/>
</dbReference>
<keyword evidence="1" id="KW-0812">Transmembrane</keyword>
<feature type="transmembrane region" description="Helical" evidence="1">
    <location>
        <begin position="64"/>
        <end position="87"/>
    </location>
</feature>
<proteinExistence type="predicted"/>
<sequence length="180" mass="20959">MQPIKIAYNSSSVKAQLEYLIKQEFIASFGNFKKPALYLLGWICFIVPFSYLTRDNLVVLKGVLLSLTALAVFLAIGLSIPILIKFLKRNAWKRKTLLNLSKNDQYYFLSFDDDQISISTDMYNTNIKWNYYNYYTEFNDSLYLIPKSFYEAIACSRLELGDDSYERLKAILSTKLLPFE</sequence>
<dbReference type="AlphaFoldDB" id="A0A4U3KPV8"/>